<dbReference type="AlphaFoldDB" id="A0A5E8BR07"/>
<dbReference type="PANTHER" id="PTHR45662">
    <property type="entry name" value="PHOSPHATIDYLINOSITIDE PHOSPHATASE SAC1"/>
    <property type="match status" value="1"/>
</dbReference>
<dbReference type="EMBL" id="CABVLU010000003">
    <property type="protein sequence ID" value="VVT53471.1"/>
    <property type="molecule type" value="Genomic_DNA"/>
</dbReference>
<evidence type="ECO:0000256" key="1">
    <source>
        <dbReference type="SAM" id="Phobius"/>
    </source>
</evidence>
<feature type="transmembrane region" description="Helical" evidence="1">
    <location>
        <begin position="520"/>
        <end position="538"/>
    </location>
</feature>
<dbReference type="Pfam" id="PF02383">
    <property type="entry name" value="Syja_N"/>
    <property type="match status" value="1"/>
</dbReference>
<dbReference type="GO" id="GO:0043812">
    <property type="term" value="F:phosphatidylinositol-4-phosphate phosphatase activity"/>
    <property type="evidence" value="ECO:0007669"/>
    <property type="project" value="TreeGrafter"/>
</dbReference>
<dbReference type="GO" id="GO:0046856">
    <property type="term" value="P:phosphatidylinositol dephosphorylation"/>
    <property type="evidence" value="ECO:0007669"/>
    <property type="project" value="TreeGrafter"/>
</dbReference>
<feature type="domain" description="SAC" evidence="2">
    <location>
        <begin position="111"/>
        <end position="449"/>
    </location>
</feature>
<dbReference type="GO" id="GO:0005783">
    <property type="term" value="C:endoplasmic reticulum"/>
    <property type="evidence" value="ECO:0007669"/>
    <property type="project" value="TreeGrafter"/>
</dbReference>
<dbReference type="OrthoDB" id="405996at2759"/>
<reference evidence="3 4" key="1">
    <citation type="submission" date="2019-09" db="EMBL/GenBank/DDBJ databases">
        <authorList>
            <person name="Brejova B."/>
        </authorList>
    </citation>
    <scope>NUCLEOTIDE SEQUENCE [LARGE SCALE GENOMIC DNA]</scope>
</reference>
<dbReference type="GeneID" id="43582407"/>
<keyword evidence="1" id="KW-1133">Transmembrane helix</keyword>
<evidence type="ECO:0000259" key="2">
    <source>
        <dbReference type="PROSITE" id="PS50275"/>
    </source>
</evidence>
<dbReference type="PANTHER" id="PTHR45662:SF2">
    <property type="entry name" value="PHOSPHATIDYLINOSITOL-3-PHOSPHATASE SAC1"/>
    <property type="match status" value="1"/>
</dbReference>
<organism evidence="3 4">
    <name type="scientific">Magnusiomyces paraingens</name>
    <dbReference type="NCBI Taxonomy" id="2606893"/>
    <lineage>
        <taxon>Eukaryota</taxon>
        <taxon>Fungi</taxon>
        <taxon>Dikarya</taxon>
        <taxon>Ascomycota</taxon>
        <taxon>Saccharomycotina</taxon>
        <taxon>Dipodascomycetes</taxon>
        <taxon>Dipodascales</taxon>
        <taxon>Dipodascaceae</taxon>
        <taxon>Magnusiomyces</taxon>
    </lineage>
</organism>
<gene>
    <name evidence="3" type="ORF">SAPINGB_P003590</name>
</gene>
<accession>A0A5E8BR07</accession>
<protein>
    <recommendedName>
        <fullName evidence="2">SAC domain-containing protein</fullName>
    </recommendedName>
</protein>
<proteinExistence type="predicted"/>
<sequence>MAPSLSVVVADGAYYFKDSSKPGTLKISNTEIDVVDSTFFNTVKGTVRTIVAILGIIRLRLGRYIVVATEAESTGSLQGHPVYRITSYDILPIVQYANVKDRSEDTYLKLLANHLESASLYFSPSWDLTNSYQRQSGPAEQLWQLSDVRFFWNRYASLDLIDAAARQPLVGSFITPTIYGYAQFKETTILGHPVSFGLITRRSTFRAGTRYFRRGIDDDGNVANFNETEQIIMVPTQGDSDTEMQVFSYLQTRGSVPVYWAEVNNLKYAPKLSVGSSPLESARKHFDQQKKLYGKNYLVNLVNQKGRELAVKAAYENLVHALNDPDLDYVYFDFHHECSRMRYDRVQILIDTLLKDGMDKQGWYEAKIGREKSSVNRVQKSVVRTNCMDCLDRTNVVQSQLGRWVLQKQLETAGLLKPGQKWESDAAFEYIYRNIWADNADAVSTSYSGTGALKTDITRQGKRTKMGALMDFKNSVTRYVKNNFLDGARQDSFDLFLGNHLPFETVDPPFYDSRPISYQIAPYVLWGSLVMAVAATFFPKEDAPWYVNRLFQFFWVGMVVYSANFIISNGLQYVRWPKLTNPGFLQEVEIVKNGKTIGYIVTESDKDEFNSKNQ</sequence>
<dbReference type="Proteomes" id="UP000398389">
    <property type="component" value="Unassembled WGS sequence"/>
</dbReference>
<dbReference type="GO" id="GO:0034593">
    <property type="term" value="F:phosphatidylinositol bisphosphate phosphatase activity"/>
    <property type="evidence" value="ECO:0007669"/>
    <property type="project" value="UniProtKB-ARBA"/>
</dbReference>
<dbReference type="PROSITE" id="PS50275">
    <property type="entry name" value="SAC"/>
    <property type="match status" value="1"/>
</dbReference>
<keyword evidence="1" id="KW-0812">Transmembrane</keyword>
<keyword evidence="1" id="KW-0472">Membrane</keyword>
<feature type="transmembrane region" description="Helical" evidence="1">
    <location>
        <begin position="550"/>
        <end position="567"/>
    </location>
</feature>
<dbReference type="InterPro" id="IPR002013">
    <property type="entry name" value="SAC_dom"/>
</dbReference>
<evidence type="ECO:0000313" key="3">
    <source>
        <dbReference type="EMBL" id="VVT53471.1"/>
    </source>
</evidence>
<keyword evidence="4" id="KW-1185">Reference proteome</keyword>
<dbReference type="RefSeq" id="XP_031854198.1">
    <property type="nucleotide sequence ID" value="XM_031998307.1"/>
</dbReference>
<evidence type="ECO:0000313" key="4">
    <source>
        <dbReference type="Proteomes" id="UP000398389"/>
    </source>
</evidence>
<name>A0A5E8BR07_9ASCO</name>